<gene>
    <name evidence="2" type="ORF">AVEN_5949_1</name>
</gene>
<evidence type="ECO:0000313" key="2">
    <source>
        <dbReference type="EMBL" id="GBM49740.1"/>
    </source>
</evidence>
<comment type="caution">
    <text evidence="2">The sequence shown here is derived from an EMBL/GenBank/DDBJ whole genome shotgun (WGS) entry which is preliminary data.</text>
</comment>
<dbReference type="EMBL" id="BGPR01098598">
    <property type="protein sequence ID" value="GBM49740.1"/>
    <property type="molecule type" value="Genomic_DNA"/>
</dbReference>
<feature type="region of interest" description="Disordered" evidence="1">
    <location>
        <begin position="115"/>
        <end position="134"/>
    </location>
</feature>
<accession>A0A4Y2G7P1</accession>
<dbReference type="AlphaFoldDB" id="A0A4Y2G7P1"/>
<name>A0A4Y2G7P1_ARAVE</name>
<sequence length="134" mass="15563">MNDFWHFLPNEVSFIVTEDLLRNGIAPDLTELALSPFFRKISNEATWVRRRNPRQTTKTETNFSRKEIDDTPLHERRIMDTWHPGQYIETELDFQPNVDGGDGLVVRSRHWGQRVPSSKLDSSEDPSCIGPVVR</sequence>
<feature type="region of interest" description="Disordered" evidence="1">
    <location>
        <begin position="51"/>
        <end position="70"/>
    </location>
</feature>
<evidence type="ECO:0000313" key="3">
    <source>
        <dbReference type="Proteomes" id="UP000499080"/>
    </source>
</evidence>
<proteinExistence type="predicted"/>
<keyword evidence="3" id="KW-1185">Reference proteome</keyword>
<protein>
    <submittedName>
        <fullName evidence="2">Uncharacterized protein</fullName>
    </submittedName>
</protein>
<organism evidence="2 3">
    <name type="scientific">Araneus ventricosus</name>
    <name type="common">Orbweaver spider</name>
    <name type="synonym">Epeira ventricosa</name>
    <dbReference type="NCBI Taxonomy" id="182803"/>
    <lineage>
        <taxon>Eukaryota</taxon>
        <taxon>Metazoa</taxon>
        <taxon>Ecdysozoa</taxon>
        <taxon>Arthropoda</taxon>
        <taxon>Chelicerata</taxon>
        <taxon>Arachnida</taxon>
        <taxon>Araneae</taxon>
        <taxon>Araneomorphae</taxon>
        <taxon>Entelegynae</taxon>
        <taxon>Araneoidea</taxon>
        <taxon>Araneidae</taxon>
        <taxon>Araneus</taxon>
    </lineage>
</organism>
<reference evidence="2 3" key="1">
    <citation type="journal article" date="2019" name="Sci. Rep.">
        <title>Orb-weaving spider Araneus ventricosus genome elucidates the spidroin gene catalogue.</title>
        <authorList>
            <person name="Kono N."/>
            <person name="Nakamura H."/>
            <person name="Ohtoshi R."/>
            <person name="Moran D.A.P."/>
            <person name="Shinohara A."/>
            <person name="Yoshida Y."/>
            <person name="Fujiwara M."/>
            <person name="Mori M."/>
            <person name="Tomita M."/>
            <person name="Arakawa K."/>
        </authorList>
    </citation>
    <scope>NUCLEOTIDE SEQUENCE [LARGE SCALE GENOMIC DNA]</scope>
</reference>
<evidence type="ECO:0000256" key="1">
    <source>
        <dbReference type="SAM" id="MobiDB-lite"/>
    </source>
</evidence>
<dbReference type="Proteomes" id="UP000499080">
    <property type="component" value="Unassembled WGS sequence"/>
</dbReference>